<accession>C0EN54</accession>
<organism evidence="1 2">
    <name type="scientific">Neisseria flavescens NRL30031/H210</name>
    <dbReference type="NCBI Taxonomy" id="546264"/>
    <lineage>
        <taxon>Bacteria</taxon>
        <taxon>Pseudomonadati</taxon>
        <taxon>Pseudomonadota</taxon>
        <taxon>Betaproteobacteria</taxon>
        <taxon>Neisseriales</taxon>
        <taxon>Neisseriaceae</taxon>
        <taxon>Neisseria</taxon>
    </lineage>
</organism>
<evidence type="ECO:0000313" key="1">
    <source>
        <dbReference type="EMBL" id="EEG33536.1"/>
    </source>
</evidence>
<protein>
    <submittedName>
        <fullName evidence="1">Uncharacterized protein</fullName>
    </submittedName>
</protein>
<evidence type="ECO:0000313" key="2">
    <source>
        <dbReference type="Proteomes" id="UP000004457"/>
    </source>
</evidence>
<dbReference type="EMBL" id="ACEN01000063">
    <property type="protein sequence ID" value="EEG33536.1"/>
    <property type="molecule type" value="Genomic_DNA"/>
</dbReference>
<gene>
    <name evidence="1" type="ORF">NEIFLAOT_01386</name>
</gene>
<comment type="caution">
    <text evidence="1">The sequence shown here is derived from an EMBL/GenBank/DDBJ whole genome shotgun (WGS) entry which is preliminary data.</text>
</comment>
<dbReference type="AlphaFoldDB" id="C0EN54"/>
<sequence length="52" mass="5955">MVAASLLKPKLYSKIKPKDFSDGLIQEVINPNKDGKYKFINPDNPNDYIIYP</sequence>
<reference evidence="1 2" key="1">
    <citation type="submission" date="2009-01" db="EMBL/GenBank/DDBJ databases">
        <authorList>
            <person name="Fulton L."/>
            <person name="Clifton S."/>
            <person name="Chinwalla A.T."/>
            <person name="Mitreva M."/>
            <person name="Sodergren E."/>
            <person name="Weinstock G."/>
            <person name="Clifton S."/>
            <person name="Dooling D.J."/>
            <person name="Fulton B."/>
            <person name="Minx P."/>
            <person name="Pepin K.H."/>
            <person name="Johnson M."/>
            <person name="Bhonagiri V."/>
            <person name="Nash W.E."/>
            <person name="Mardis E.R."/>
            <person name="Wilson R.K."/>
        </authorList>
    </citation>
    <scope>NUCLEOTIDE SEQUENCE [LARGE SCALE GENOMIC DNA]</scope>
    <source>
        <strain evidence="1 2">NRL30031/H210</strain>
    </source>
</reference>
<proteinExistence type="predicted"/>
<keyword evidence="2" id="KW-1185">Reference proteome</keyword>
<name>C0EN54_NEIFL</name>
<dbReference type="Proteomes" id="UP000004457">
    <property type="component" value="Unassembled WGS sequence"/>
</dbReference>